<feature type="compositionally biased region" description="Low complexity" evidence="1">
    <location>
        <begin position="21"/>
        <end position="36"/>
    </location>
</feature>
<feature type="region of interest" description="Disordered" evidence="1">
    <location>
        <begin position="1"/>
        <end position="40"/>
    </location>
</feature>
<feature type="compositionally biased region" description="Basic and acidic residues" evidence="1">
    <location>
        <begin position="273"/>
        <end position="297"/>
    </location>
</feature>
<dbReference type="Proteomes" id="UP000185596">
    <property type="component" value="Unassembled WGS sequence"/>
</dbReference>
<feature type="domain" description="eCIS core" evidence="2">
    <location>
        <begin position="399"/>
        <end position="472"/>
    </location>
</feature>
<evidence type="ECO:0000313" key="4">
    <source>
        <dbReference type="Proteomes" id="UP000185596"/>
    </source>
</evidence>
<feature type="compositionally biased region" description="Pro residues" evidence="1">
    <location>
        <begin position="327"/>
        <end position="349"/>
    </location>
</feature>
<keyword evidence="4" id="KW-1185">Reference proteome</keyword>
<name>A0A1Q8CNX1_9PSEU</name>
<dbReference type="InterPro" id="IPR025295">
    <property type="entry name" value="eCIS_core_dom"/>
</dbReference>
<dbReference type="PRINTS" id="PR01217">
    <property type="entry name" value="PRICHEXTENSN"/>
</dbReference>
<accession>A0A1Q8CNX1</accession>
<feature type="compositionally biased region" description="Low complexity" evidence="1">
    <location>
        <begin position="242"/>
        <end position="265"/>
    </location>
</feature>
<feature type="compositionally biased region" description="Pro residues" evidence="1">
    <location>
        <begin position="741"/>
        <end position="754"/>
    </location>
</feature>
<gene>
    <name evidence="3" type="ORF">BU204_18645</name>
</gene>
<evidence type="ECO:0000259" key="2">
    <source>
        <dbReference type="Pfam" id="PF13699"/>
    </source>
</evidence>
<dbReference type="EMBL" id="MSIE01000033">
    <property type="protein sequence ID" value="OLF16057.1"/>
    <property type="molecule type" value="Genomic_DNA"/>
</dbReference>
<evidence type="ECO:0000256" key="1">
    <source>
        <dbReference type="SAM" id="MobiDB-lite"/>
    </source>
</evidence>
<protein>
    <recommendedName>
        <fullName evidence="2">eCIS core domain-containing protein</fullName>
    </recommendedName>
</protein>
<feature type="compositionally biased region" description="Low complexity" evidence="1">
    <location>
        <begin position="379"/>
        <end position="390"/>
    </location>
</feature>
<sequence length="806" mass="83831">MRWPFRRKGAAAPANPSTSDVAPAVAAGAQAPVARPSGRQWLTLPPLPVTVNRPAPLVTGPPPVLPPLPGHRSVSGPAVAPAMGRVEGLAKVVPHVPEPAAAPASPLPEPVRPLVHRRRVRGGPPGTGPAAMVEATGGYVGEAREPAVPHRAPGWMRYVPEWLNQGTQSDPEPARPAPRAETAPKPVLPPSKVVERPTTPVATQAPSTVEKPPLPERPARRPSLGQSRRLGLGAPLKHPEEQPAAESVSPPSVPEPVAAPRVSEPSAPAGQDPGDRETGDRETGDRETGDRDTGDRDTGDDDAEGEPPPAPPPAPPPRPALRHPRPDPAPVPPTPAAPVTPRSAPPVTPQPVTRREVPAAAVPLTYRSSPGRQRPRPVVPATPARTAQPPRRVAGYVPADLASALRGPHQVDVSSIPVHRGPEVSAEARSLGARAFARGGEVYLPDEAGPLDTPKARGLLAHELVHAVQQRTLGPTLPAVHTPAGAALEAAAVAVEHAHSGHSGHAHAEPAPLLHPSLTQVISQAARTVGVQLAPLVASEPVVPPTVAPLLPPTPPAPPVPDAVTPAPLAPPVRDEIDLIAEASAIRTLEEWTAPTAEEEALAIEAASAPSGFAEPSAGGFDPLSVADLPLPPELPLGHQRQDQELAAQVMQVMNVERASNGQQPLTTLDAETMSLIQRMVAEQTEAAATRAVIFGQAAASGAAQAEPPAPAPTQSTQPETAPAAPVAAQPVQQIEALLPPPAPVLVPAPPPAPETTSTDPSDRPIEVERLDLDQLAARIYDRLRTRIRMELLIDRERAGLLTDFR</sequence>
<proteinExistence type="predicted"/>
<comment type="caution">
    <text evidence="3">The sequence shown here is derived from an EMBL/GenBank/DDBJ whole genome shotgun (WGS) entry which is preliminary data.</text>
</comment>
<reference evidence="3 4" key="1">
    <citation type="submission" date="2016-12" db="EMBL/GenBank/DDBJ databases">
        <title>The draft genome sequence of Actinophytocola sp. 11-183.</title>
        <authorList>
            <person name="Wang W."/>
            <person name="Yuan L."/>
        </authorList>
    </citation>
    <scope>NUCLEOTIDE SEQUENCE [LARGE SCALE GENOMIC DNA]</scope>
    <source>
        <strain evidence="3 4">11-183</strain>
    </source>
</reference>
<feature type="region of interest" description="Disordered" evidence="1">
    <location>
        <begin position="704"/>
        <end position="729"/>
    </location>
</feature>
<feature type="region of interest" description="Disordered" evidence="1">
    <location>
        <begin position="741"/>
        <end position="764"/>
    </location>
</feature>
<dbReference type="AlphaFoldDB" id="A0A1Q8CNX1"/>
<dbReference type="Pfam" id="PF13699">
    <property type="entry name" value="eCIS_core"/>
    <property type="match status" value="1"/>
</dbReference>
<dbReference type="RefSeq" id="WP_075126980.1">
    <property type="nucleotide sequence ID" value="NZ_MSIE01000033.1"/>
</dbReference>
<dbReference type="OrthoDB" id="9153660at2"/>
<organism evidence="3 4">
    <name type="scientific">Actinophytocola xanthii</name>
    <dbReference type="NCBI Taxonomy" id="1912961"/>
    <lineage>
        <taxon>Bacteria</taxon>
        <taxon>Bacillati</taxon>
        <taxon>Actinomycetota</taxon>
        <taxon>Actinomycetes</taxon>
        <taxon>Pseudonocardiales</taxon>
        <taxon>Pseudonocardiaceae</taxon>
    </lineage>
</organism>
<feature type="compositionally biased region" description="Pro residues" evidence="1">
    <location>
        <begin position="306"/>
        <end position="319"/>
    </location>
</feature>
<dbReference type="STRING" id="1912961.BU204_18645"/>
<feature type="region of interest" description="Disordered" evidence="1">
    <location>
        <begin position="164"/>
        <end position="390"/>
    </location>
</feature>
<evidence type="ECO:0000313" key="3">
    <source>
        <dbReference type="EMBL" id="OLF16057.1"/>
    </source>
</evidence>